<accession>A0A4Q7YQT9</accession>
<organism evidence="2 3">
    <name type="scientific">Edaphobacter modestus</name>
    <dbReference type="NCBI Taxonomy" id="388466"/>
    <lineage>
        <taxon>Bacteria</taxon>
        <taxon>Pseudomonadati</taxon>
        <taxon>Acidobacteriota</taxon>
        <taxon>Terriglobia</taxon>
        <taxon>Terriglobales</taxon>
        <taxon>Acidobacteriaceae</taxon>
        <taxon>Edaphobacter</taxon>
    </lineage>
</organism>
<dbReference type="Proteomes" id="UP000292958">
    <property type="component" value="Unassembled WGS sequence"/>
</dbReference>
<protein>
    <submittedName>
        <fullName evidence="2">Uncharacterized protein</fullName>
    </submittedName>
</protein>
<dbReference type="RefSeq" id="WP_130418241.1">
    <property type="nucleotide sequence ID" value="NZ_SHKW01000001.1"/>
</dbReference>
<evidence type="ECO:0000256" key="1">
    <source>
        <dbReference type="SAM" id="MobiDB-lite"/>
    </source>
</evidence>
<sequence>MIMPPSARYSVTALVLLTGFFLSTAWKAVPAQASSNNPMKQFDGLPNLPLPEPGAFLKQATITGDRYADLRQKYVCRTHLLIQPSKESSSKAAITEDYDSFYIRGKEVHRLLAVNDHHLSEAEKAKERNRLEEDAQKSVGIEKTIVPPVTLASVVLAYGCVYRGEAYRQGWPQPDLLSLQGRSPKATPNNFRSDCQIA</sequence>
<keyword evidence="3" id="KW-1185">Reference proteome</keyword>
<dbReference type="AlphaFoldDB" id="A0A4Q7YQT9"/>
<feature type="region of interest" description="Disordered" evidence="1">
    <location>
        <begin position="178"/>
        <end position="198"/>
    </location>
</feature>
<gene>
    <name evidence="2" type="ORF">BDD14_1562</name>
</gene>
<reference evidence="2 3" key="1">
    <citation type="submission" date="2019-02" db="EMBL/GenBank/DDBJ databases">
        <title>Genomic Encyclopedia of Archaeal and Bacterial Type Strains, Phase II (KMG-II): from individual species to whole genera.</title>
        <authorList>
            <person name="Goeker M."/>
        </authorList>
    </citation>
    <scope>NUCLEOTIDE SEQUENCE [LARGE SCALE GENOMIC DNA]</scope>
    <source>
        <strain evidence="2 3">DSM 18101</strain>
    </source>
</reference>
<proteinExistence type="predicted"/>
<name>A0A4Q7YQT9_9BACT</name>
<evidence type="ECO:0000313" key="2">
    <source>
        <dbReference type="EMBL" id="RZU40132.1"/>
    </source>
</evidence>
<feature type="compositionally biased region" description="Polar residues" evidence="1">
    <location>
        <begin position="186"/>
        <end position="198"/>
    </location>
</feature>
<comment type="caution">
    <text evidence="2">The sequence shown here is derived from an EMBL/GenBank/DDBJ whole genome shotgun (WGS) entry which is preliminary data.</text>
</comment>
<evidence type="ECO:0000313" key="3">
    <source>
        <dbReference type="Proteomes" id="UP000292958"/>
    </source>
</evidence>
<dbReference type="EMBL" id="SHKW01000001">
    <property type="protein sequence ID" value="RZU40132.1"/>
    <property type="molecule type" value="Genomic_DNA"/>
</dbReference>